<evidence type="ECO:0000313" key="2">
    <source>
        <dbReference type="Proteomes" id="UP000053097"/>
    </source>
</evidence>
<dbReference type="EMBL" id="KK107140">
    <property type="protein sequence ID" value="EZA57623.1"/>
    <property type="molecule type" value="Genomic_DNA"/>
</dbReference>
<sequence>MVALRFYATGSFFQTIGDFCGVSTSSAQRIVHRVSCAIAALRKDERVLPVIIATAVLHNIMQQNIEKIRTDPEAYNNAIALVQNINYRDVTNVRHTIVKYFER</sequence>
<gene>
    <name evidence="1" type="ORF">X777_02175</name>
</gene>
<dbReference type="Proteomes" id="UP000053097">
    <property type="component" value="Unassembled WGS sequence"/>
</dbReference>
<protein>
    <recommendedName>
        <fullName evidence="3">Nuclease HARBI1</fullName>
    </recommendedName>
</protein>
<organism evidence="1 2">
    <name type="scientific">Ooceraea biroi</name>
    <name type="common">Clonal raider ant</name>
    <name type="synonym">Cerapachys biroi</name>
    <dbReference type="NCBI Taxonomy" id="2015173"/>
    <lineage>
        <taxon>Eukaryota</taxon>
        <taxon>Metazoa</taxon>
        <taxon>Ecdysozoa</taxon>
        <taxon>Arthropoda</taxon>
        <taxon>Hexapoda</taxon>
        <taxon>Insecta</taxon>
        <taxon>Pterygota</taxon>
        <taxon>Neoptera</taxon>
        <taxon>Endopterygota</taxon>
        <taxon>Hymenoptera</taxon>
        <taxon>Apocrita</taxon>
        <taxon>Aculeata</taxon>
        <taxon>Formicoidea</taxon>
        <taxon>Formicidae</taxon>
        <taxon>Dorylinae</taxon>
        <taxon>Ooceraea</taxon>
    </lineage>
</organism>
<reference evidence="1 2" key="1">
    <citation type="journal article" date="2014" name="Curr. Biol.">
        <title>The genome of the clonal raider ant Cerapachys biroi.</title>
        <authorList>
            <person name="Oxley P.R."/>
            <person name="Ji L."/>
            <person name="Fetter-Pruneda I."/>
            <person name="McKenzie S.K."/>
            <person name="Li C."/>
            <person name="Hu H."/>
            <person name="Zhang G."/>
            <person name="Kronauer D.J."/>
        </authorList>
    </citation>
    <scope>NUCLEOTIDE SEQUENCE [LARGE SCALE GENOMIC DNA]</scope>
</reference>
<proteinExistence type="predicted"/>
<evidence type="ECO:0008006" key="3">
    <source>
        <dbReference type="Google" id="ProtNLM"/>
    </source>
</evidence>
<accession>A0A026WNW3</accession>
<evidence type="ECO:0000313" key="1">
    <source>
        <dbReference type="EMBL" id="EZA57623.1"/>
    </source>
</evidence>
<dbReference type="AlphaFoldDB" id="A0A026WNW3"/>
<keyword evidence="2" id="KW-1185">Reference proteome</keyword>
<name>A0A026WNW3_OOCBI</name>